<accession>N8QH36</accession>
<evidence type="ECO:0000259" key="6">
    <source>
        <dbReference type="Pfam" id="PF02656"/>
    </source>
</evidence>
<dbReference type="OrthoDB" id="3701077at2"/>
<evidence type="ECO:0000313" key="7">
    <source>
        <dbReference type="EMBL" id="ENU20584.1"/>
    </source>
</evidence>
<feature type="domain" description="DUF202" evidence="6">
    <location>
        <begin position="3"/>
        <end position="93"/>
    </location>
</feature>
<gene>
    <name evidence="7" type="ORF">F994_00810</name>
</gene>
<keyword evidence="3 5" id="KW-1133">Transmembrane helix</keyword>
<evidence type="ECO:0000256" key="1">
    <source>
        <dbReference type="ARBA" id="ARBA00004127"/>
    </source>
</evidence>
<feature type="transmembrane region" description="Helical" evidence="5">
    <location>
        <begin position="12"/>
        <end position="33"/>
    </location>
</feature>
<dbReference type="HOGENOM" id="CLU_2285305_0_0_6"/>
<evidence type="ECO:0000256" key="4">
    <source>
        <dbReference type="ARBA" id="ARBA00023136"/>
    </source>
</evidence>
<feature type="transmembrane region" description="Helical" evidence="5">
    <location>
        <begin position="39"/>
        <end position="60"/>
    </location>
</feature>
<reference evidence="7 8" key="1">
    <citation type="submission" date="2013-02" db="EMBL/GenBank/DDBJ databases">
        <title>The Genome Sequence of Acinetobacter sp. ANC 3994.</title>
        <authorList>
            <consortium name="The Broad Institute Genome Sequencing Platform"/>
            <consortium name="The Broad Institute Genome Sequencing Center for Infectious Disease"/>
            <person name="Cerqueira G."/>
            <person name="Feldgarden M."/>
            <person name="Courvalin P."/>
            <person name="Perichon B."/>
            <person name="Grillot-Courvalin C."/>
            <person name="Clermont D."/>
            <person name="Rocha E."/>
            <person name="Yoon E.-J."/>
            <person name="Nemec A."/>
            <person name="Walker B."/>
            <person name="Young S.K."/>
            <person name="Zeng Q."/>
            <person name="Gargeya S."/>
            <person name="Fitzgerald M."/>
            <person name="Haas B."/>
            <person name="Abouelleil A."/>
            <person name="Alvarado L."/>
            <person name="Arachchi H.M."/>
            <person name="Berlin A.M."/>
            <person name="Chapman S.B."/>
            <person name="Dewar J."/>
            <person name="Goldberg J."/>
            <person name="Griggs A."/>
            <person name="Gujja S."/>
            <person name="Hansen M."/>
            <person name="Howarth C."/>
            <person name="Imamovic A."/>
            <person name="Larimer J."/>
            <person name="McCowan C."/>
            <person name="Murphy C."/>
            <person name="Neiman D."/>
            <person name="Pearson M."/>
            <person name="Priest M."/>
            <person name="Roberts A."/>
            <person name="Saif S."/>
            <person name="Shea T."/>
            <person name="Sisk P."/>
            <person name="Sykes S."/>
            <person name="Wortman J."/>
            <person name="Nusbaum C."/>
            <person name="Birren B."/>
        </authorList>
    </citation>
    <scope>NUCLEOTIDE SEQUENCE [LARGE SCALE GENOMIC DNA]</scope>
    <source>
        <strain evidence="7 8">ANC 3994</strain>
    </source>
</reference>
<dbReference type="EMBL" id="APOH01000010">
    <property type="protein sequence ID" value="ENU20584.1"/>
    <property type="molecule type" value="Genomic_DNA"/>
</dbReference>
<evidence type="ECO:0000256" key="2">
    <source>
        <dbReference type="ARBA" id="ARBA00022692"/>
    </source>
</evidence>
<dbReference type="Proteomes" id="UP000013086">
    <property type="component" value="Unassembled WGS sequence"/>
</dbReference>
<evidence type="ECO:0000313" key="8">
    <source>
        <dbReference type="Proteomes" id="UP000013086"/>
    </source>
</evidence>
<feature type="transmembrane region" description="Helical" evidence="5">
    <location>
        <begin position="80"/>
        <end position="101"/>
    </location>
</feature>
<evidence type="ECO:0000256" key="3">
    <source>
        <dbReference type="ARBA" id="ARBA00022989"/>
    </source>
</evidence>
<proteinExistence type="predicted"/>
<sequence>MQDNGLQPERTFLSLERSLFSYIIINFTFFKILMSKPSALFYIPIFIALIINFYYFTLLINFKKITTLSTKSKNSFIHRLLLLSSGIFTIILALFAICIIYL</sequence>
<keyword evidence="4 5" id="KW-0472">Membrane</keyword>
<evidence type="ECO:0000256" key="5">
    <source>
        <dbReference type="SAM" id="Phobius"/>
    </source>
</evidence>
<dbReference type="GO" id="GO:0012505">
    <property type="term" value="C:endomembrane system"/>
    <property type="evidence" value="ECO:0007669"/>
    <property type="project" value="UniProtKB-SubCell"/>
</dbReference>
<comment type="subcellular location">
    <subcellularLocation>
        <location evidence="1">Endomembrane system</location>
        <topology evidence="1">Multi-pass membrane protein</topology>
    </subcellularLocation>
</comment>
<protein>
    <recommendedName>
        <fullName evidence="6">DUF202 domain-containing protein</fullName>
    </recommendedName>
</protein>
<keyword evidence="2 5" id="KW-0812">Transmembrane</keyword>
<organism evidence="7 8">
    <name type="scientific">Acinetobacter bohemicus ANC 3994</name>
    <dbReference type="NCBI Taxonomy" id="1217715"/>
    <lineage>
        <taxon>Bacteria</taxon>
        <taxon>Pseudomonadati</taxon>
        <taxon>Pseudomonadota</taxon>
        <taxon>Gammaproteobacteria</taxon>
        <taxon>Moraxellales</taxon>
        <taxon>Moraxellaceae</taxon>
        <taxon>Acinetobacter</taxon>
    </lineage>
</organism>
<dbReference type="InterPro" id="IPR003807">
    <property type="entry name" value="DUF202"/>
</dbReference>
<comment type="caution">
    <text evidence="7">The sequence shown here is derived from an EMBL/GenBank/DDBJ whole genome shotgun (WGS) entry which is preliminary data.</text>
</comment>
<dbReference type="AlphaFoldDB" id="N8QH36"/>
<dbReference type="Pfam" id="PF02656">
    <property type="entry name" value="DUF202"/>
    <property type="match status" value="1"/>
</dbReference>
<name>N8QH36_9GAMM</name>